<dbReference type="EMBL" id="JACEON010000021">
    <property type="protein sequence ID" value="MBA4613652.1"/>
    <property type="molecule type" value="Genomic_DNA"/>
</dbReference>
<dbReference type="EC" id="1.3.1.87" evidence="3"/>
<comment type="similarity">
    <text evidence="1">Belongs to the short-chain dehydrogenases/reductases (SDR) family.</text>
</comment>
<reference evidence="3 4" key="2">
    <citation type="submission" date="2020-08" db="EMBL/GenBank/DDBJ databases">
        <title>Stappia taiwanensis sp. nov., isolated from a coastal thermal spring.</title>
        <authorList>
            <person name="Kampfer P."/>
        </authorList>
    </citation>
    <scope>NUCLEOTIDE SEQUENCE [LARGE SCALE GENOMIC DNA]</scope>
    <source>
        <strain evidence="3 4">DSM 23284</strain>
    </source>
</reference>
<dbReference type="PANTHER" id="PTHR43008">
    <property type="entry name" value="BENZIL REDUCTASE"/>
    <property type="match status" value="1"/>
</dbReference>
<dbReference type="PANTHER" id="PTHR43008:SF4">
    <property type="entry name" value="CHAIN DEHYDROGENASE, PUTATIVE (AFU_ORTHOLOGUE AFUA_4G08710)-RELATED"/>
    <property type="match status" value="1"/>
</dbReference>
<dbReference type="NCBIfam" id="NF004849">
    <property type="entry name" value="PRK06200.1"/>
    <property type="match status" value="1"/>
</dbReference>
<dbReference type="GO" id="GO:0050664">
    <property type="term" value="F:oxidoreductase activity, acting on NAD(P)H, oxygen as acceptor"/>
    <property type="evidence" value="ECO:0007669"/>
    <property type="project" value="TreeGrafter"/>
</dbReference>
<dbReference type="InterPro" id="IPR036291">
    <property type="entry name" value="NAD(P)-bd_dom_sf"/>
</dbReference>
<protein>
    <submittedName>
        <fullName evidence="3">3-(Cis-5,6-dihydroxycyclohexa-1, 3-dien-1-yl)propanoate dehydrogenase</fullName>
        <ecNumber evidence="3">1.3.1.87</ecNumber>
    </submittedName>
</protein>
<dbReference type="PROSITE" id="PS00061">
    <property type="entry name" value="ADH_SHORT"/>
    <property type="match status" value="1"/>
</dbReference>
<dbReference type="SUPFAM" id="SSF51735">
    <property type="entry name" value="NAD(P)-binding Rossmann-fold domains"/>
    <property type="match status" value="1"/>
</dbReference>
<dbReference type="FunFam" id="3.40.50.720:FF:000084">
    <property type="entry name" value="Short-chain dehydrogenase reductase"/>
    <property type="match status" value="1"/>
</dbReference>
<reference evidence="3 4" key="1">
    <citation type="submission" date="2020-07" db="EMBL/GenBank/DDBJ databases">
        <authorList>
            <person name="Li M."/>
        </authorList>
    </citation>
    <scope>NUCLEOTIDE SEQUENCE [LARGE SCALE GENOMIC DNA]</scope>
    <source>
        <strain evidence="3 4">DSM 23284</strain>
    </source>
</reference>
<organism evidence="3 4">
    <name type="scientific">Stappia taiwanensis</name>
    <dbReference type="NCBI Taxonomy" id="992267"/>
    <lineage>
        <taxon>Bacteria</taxon>
        <taxon>Pseudomonadati</taxon>
        <taxon>Pseudomonadota</taxon>
        <taxon>Alphaproteobacteria</taxon>
        <taxon>Hyphomicrobiales</taxon>
        <taxon>Stappiaceae</taxon>
        <taxon>Stappia</taxon>
    </lineage>
</organism>
<proteinExistence type="inferred from homology"/>
<sequence length="282" mass="29632">MSETLRETPPREAANGRLAGQVALVTGGGKGIGRAVVERFIAEGARVGVLVRSETDVDNLRAAHGASVCPVLGDVRDWEANRQAVETVVTTYGKLDTLVPNAGVYDFGDRFEDIAGEDLAQRYRQLFDVNVLGYLLAVRAGLDALRETRGSIVFTLSSSSFFSGGGGTLYVGSKHGLVGVVRQLAFELAPDIRVNAVAPGGTRTNLGGLPGDERQLAGLDGFDAMVAKTVPLGFLSEPEDHAGLYVTLASRAESGFVTAEIIRSDGGLEVRGGGRRKRGASS</sequence>
<evidence type="ECO:0000256" key="1">
    <source>
        <dbReference type="ARBA" id="ARBA00006484"/>
    </source>
</evidence>
<evidence type="ECO:0000313" key="3">
    <source>
        <dbReference type="EMBL" id="MBA4613652.1"/>
    </source>
</evidence>
<evidence type="ECO:0000256" key="2">
    <source>
        <dbReference type="ARBA" id="ARBA00023002"/>
    </source>
</evidence>
<name>A0A838XTC5_9HYPH</name>
<accession>A0A838XTC5</accession>
<keyword evidence="2 3" id="KW-0560">Oxidoreductase</keyword>
<dbReference type="InterPro" id="IPR020904">
    <property type="entry name" value="Sc_DH/Rdtase_CS"/>
</dbReference>
<dbReference type="Pfam" id="PF00106">
    <property type="entry name" value="adh_short"/>
    <property type="match status" value="1"/>
</dbReference>
<dbReference type="PRINTS" id="PR00081">
    <property type="entry name" value="GDHRDH"/>
</dbReference>
<dbReference type="Gene3D" id="3.40.50.720">
    <property type="entry name" value="NAD(P)-binding Rossmann-like Domain"/>
    <property type="match status" value="1"/>
</dbReference>
<dbReference type="AlphaFoldDB" id="A0A838XTC5"/>
<dbReference type="RefSeq" id="WP_181761840.1">
    <property type="nucleotide sequence ID" value="NZ_BMCR01000005.1"/>
</dbReference>
<dbReference type="InterPro" id="IPR002347">
    <property type="entry name" value="SDR_fam"/>
</dbReference>
<dbReference type="Proteomes" id="UP000559404">
    <property type="component" value="Unassembled WGS sequence"/>
</dbReference>
<gene>
    <name evidence="3" type="primary">hcaB</name>
    <name evidence="3" type="ORF">H1W37_18495</name>
</gene>
<comment type="caution">
    <text evidence="3">The sequence shown here is derived from an EMBL/GenBank/DDBJ whole genome shotgun (WGS) entry which is preliminary data.</text>
</comment>
<evidence type="ECO:0000313" key="4">
    <source>
        <dbReference type="Proteomes" id="UP000559404"/>
    </source>
</evidence>
<dbReference type="GO" id="GO:0018498">
    <property type="term" value="F:2,3-dihydroxy-2,3-dihydro-phenylpropionate dehydrogenase activity"/>
    <property type="evidence" value="ECO:0007669"/>
    <property type="project" value="UniProtKB-EC"/>
</dbReference>
<keyword evidence="4" id="KW-1185">Reference proteome</keyword>